<organism evidence="3 4">
    <name type="scientific">Tetracentron sinense</name>
    <name type="common">Spur-leaf</name>
    <dbReference type="NCBI Taxonomy" id="13715"/>
    <lineage>
        <taxon>Eukaryota</taxon>
        <taxon>Viridiplantae</taxon>
        <taxon>Streptophyta</taxon>
        <taxon>Embryophyta</taxon>
        <taxon>Tracheophyta</taxon>
        <taxon>Spermatophyta</taxon>
        <taxon>Magnoliopsida</taxon>
        <taxon>Trochodendrales</taxon>
        <taxon>Trochodendraceae</taxon>
        <taxon>Tetracentron</taxon>
    </lineage>
</organism>
<dbReference type="OrthoDB" id="1927154at2759"/>
<dbReference type="PANTHER" id="PTHR36392">
    <property type="entry name" value="TRANSMEMBRANE PROTEIN"/>
    <property type="match status" value="1"/>
</dbReference>
<reference evidence="3 4" key="1">
    <citation type="submission" date="2020-04" db="EMBL/GenBank/DDBJ databases">
        <title>Plant Genome Project.</title>
        <authorList>
            <person name="Zhang R.-G."/>
        </authorList>
    </citation>
    <scope>NUCLEOTIDE SEQUENCE [LARGE SCALE GENOMIC DNA]</scope>
    <source>
        <strain evidence="3">YNK0</strain>
        <tissue evidence="3">Leaf</tissue>
    </source>
</reference>
<keyword evidence="2" id="KW-1133">Transmembrane helix</keyword>
<dbReference type="AlphaFoldDB" id="A0A834ZM20"/>
<keyword evidence="2" id="KW-0472">Membrane</keyword>
<gene>
    <name evidence="3" type="ORF">HHK36_007105</name>
</gene>
<dbReference type="Proteomes" id="UP000655225">
    <property type="component" value="Unassembled WGS sequence"/>
</dbReference>
<dbReference type="PANTHER" id="PTHR36392:SF1">
    <property type="entry name" value="TRANSMEMBRANE PROTEIN"/>
    <property type="match status" value="1"/>
</dbReference>
<feature type="region of interest" description="Disordered" evidence="1">
    <location>
        <begin position="63"/>
        <end position="98"/>
    </location>
</feature>
<feature type="compositionally biased region" description="Basic and acidic residues" evidence="1">
    <location>
        <begin position="80"/>
        <end position="98"/>
    </location>
</feature>
<feature type="transmembrane region" description="Helical" evidence="2">
    <location>
        <begin position="12"/>
        <end position="38"/>
    </location>
</feature>
<name>A0A834ZM20_TETSI</name>
<sequence length="98" mass="10582">MPHRTRPMTSLLVFTGVNVILLSTITPVYDFVSFLPYWEQRSQGNFNPGVAFQAGASDSAVLVSQEPSKVGEGEGPGGAKVDKRDARRTSTGKEGRAR</sequence>
<accession>A0A834ZM20</accession>
<keyword evidence="2" id="KW-0812">Transmembrane</keyword>
<dbReference type="EMBL" id="JABCRI010000004">
    <property type="protein sequence ID" value="KAF8407965.1"/>
    <property type="molecule type" value="Genomic_DNA"/>
</dbReference>
<evidence type="ECO:0000256" key="2">
    <source>
        <dbReference type="SAM" id="Phobius"/>
    </source>
</evidence>
<evidence type="ECO:0000313" key="3">
    <source>
        <dbReference type="EMBL" id="KAF8407965.1"/>
    </source>
</evidence>
<keyword evidence="4" id="KW-1185">Reference proteome</keyword>
<evidence type="ECO:0000256" key="1">
    <source>
        <dbReference type="SAM" id="MobiDB-lite"/>
    </source>
</evidence>
<proteinExistence type="predicted"/>
<protein>
    <submittedName>
        <fullName evidence="3">Uncharacterized protein</fullName>
    </submittedName>
</protein>
<comment type="caution">
    <text evidence="3">The sequence shown here is derived from an EMBL/GenBank/DDBJ whole genome shotgun (WGS) entry which is preliminary data.</text>
</comment>
<evidence type="ECO:0000313" key="4">
    <source>
        <dbReference type="Proteomes" id="UP000655225"/>
    </source>
</evidence>